<dbReference type="EMBL" id="MU277248">
    <property type="protein sequence ID" value="KAI0057345.1"/>
    <property type="molecule type" value="Genomic_DNA"/>
</dbReference>
<comment type="caution">
    <text evidence="1">The sequence shown here is derived from an EMBL/GenBank/DDBJ whole genome shotgun (WGS) entry which is preliminary data.</text>
</comment>
<dbReference type="Proteomes" id="UP000814140">
    <property type="component" value="Unassembled WGS sequence"/>
</dbReference>
<sequence>MGQYFELFNIDKRQTFGTWGNVAEMLMNTWAEGLADVLAVPFLRPSIDKFILEGSDYDAVLYSVPGNQALGLLENLPLDVLYDIFNQIDTFTDAIHFGLTNKTILNVGADRIETLIRSSIAIWADCRIICIGAEIVYLPDGLLTEDEEEEVHEAIVTNEDRRQAFAGDGDGMAAFEGVASIGHDQVDGTLSDDDADDVEYHQDFRSFARARYTKVPIDRRPDIWNFNPRQLRPDRKPYVYYPSDRTWILCNLSTGGYVRVDAVAELTGGSARGPFLDTCFGIGQLLVYQICWSLFRCSTMKKIKRRLGGENGGWAGHRFEITTMDQLSKWKTEAQWVDVSEAMIAQMKKIWRQWGDGWEELIRRKSRTTSL</sequence>
<protein>
    <submittedName>
        <fullName evidence="1">Uncharacterized protein</fullName>
    </submittedName>
</protein>
<accession>A0ACB8SN20</accession>
<reference evidence="1" key="1">
    <citation type="submission" date="2021-03" db="EMBL/GenBank/DDBJ databases">
        <authorList>
            <consortium name="DOE Joint Genome Institute"/>
            <person name="Ahrendt S."/>
            <person name="Looney B.P."/>
            <person name="Miyauchi S."/>
            <person name="Morin E."/>
            <person name="Drula E."/>
            <person name="Courty P.E."/>
            <person name="Chicoki N."/>
            <person name="Fauchery L."/>
            <person name="Kohler A."/>
            <person name="Kuo A."/>
            <person name="Labutti K."/>
            <person name="Pangilinan J."/>
            <person name="Lipzen A."/>
            <person name="Riley R."/>
            <person name="Andreopoulos W."/>
            <person name="He G."/>
            <person name="Johnson J."/>
            <person name="Barry K.W."/>
            <person name="Grigoriev I.V."/>
            <person name="Nagy L."/>
            <person name="Hibbett D."/>
            <person name="Henrissat B."/>
            <person name="Matheny P.B."/>
            <person name="Labbe J."/>
            <person name="Martin F."/>
        </authorList>
    </citation>
    <scope>NUCLEOTIDE SEQUENCE</scope>
    <source>
        <strain evidence="1">HHB10654</strain>
    </source>
</reference>
<proteinExistence type="predicted"/>
<evidence type="ECO:0000313" key="2">
    <source>
        <dbReference type="Proteomes" id="UP000814140"/>
    </source>
</evidence>
<organism evidence="1 2">
    <name type="scientific">Artomyces pyxidatus</name>
    <dbReference type="NCBI Taxonomy" id="48021"/>
    <lineage>
        <taxon>Eukaryota</taxon>
        <taxon>Fungi</taxon>
        <taxon>Dikarya</taxon>
        <taxon>Basidiomycota</taxon>
        <taxon>Agaricomycotina</taxon>
        <taxon>Agaricomycetes</taxon>
        <taxon>Russulales</taxon>
        <taxon>Auriscalpiaceae</taxon>
        <taxon>Artomyces</taxon>
    </lineage>
</organism>
<evidence type="ECO:0000313" key="1">
    <source>
        <dbReference type="EMBL" id="KAI0057345.1"/>
    </source>
</evidence>
<reference evidence="1" key="2">
    <citation type="journal article" date="2022" name="New Phytol.">
        <title>Evolutionary transition to the ectomycorrhizal habit in the genomes of a hyperdiverse lineage of mushroom-forming fungi.</title>
        <authorList>
            <person name="Looney B."/>
            <person name="Miyauchi S."/>
            <person name="Morin E."/>
            <person name="Drula E."/>
            <person name="Courty P.E."/>
            <person name="Kohler A."/>
            <person name="Kuo A."/>
            <person name="LaButti K."/>
            <person name="Pangilinan J."/>
            <person name="Lipzen A."/>
            <person name="Riley R."/>
            <person name="Andreopoulos W."/>
            <person name="He G."/>
            <person name="Johnson J."/>
            <person name="Nolan M."/>
            <person name="Tritt A."/>
            <person name="Barry K.W."/>
            <person name="Grigoriev I.V."/>
            <person name="Nagy L.G."/>
            <person name="Hibbett D."/>
            <person name="Henrissat B."/>
            <person name="Matheny P.B."/>
            <person name="Labbe J."/>
            <person name="Martin F.M."/>
        </authorList>
    </citation>
    <scope>NUCLEOTIDE SEQUENCE</scope>
    <source>
        <strain evidence="1">HHB10654</strain>
    </source>
</reference>
<gene>
    <name evidence="1" type="ORF">BV25DRAFT_1994959</name>
</gene>
<keyword evidence="2" id="KW-1185">Reference proteome</keyword>
<name>A0ACB8SN20_9AGAM</name>